<dbReference type="Gene3D" id="3.40.220.10">
    <property type="entry name" value="Leucine Aminopeptidase, subunit E, domain 1"/>
    <property type="match status" value="1"/>
</dbReference>
<sequence length="271" mass="31011">MTQEERRKYLIRELQKEMPEYGKIHIPEDEQGQQDLLRALFNVRMPAPASKEFLQVQDEYLICRTKEKGITDLQDLQPVKSDSRLYLWQGDITTLRCDAIVNAANSQMTGCYRPLHNCEDNIVGTYAGCQLRYEMDQKMKECRKQYGQDYEQPTAVPMISSAYDLPSKYIVHVVGPIVSSSLKQEHKDQLAECYRASLDLAAENGCKNIAFCCISTGVFMFPQDKAAEIAIAAVKKWLDTHPDSCMKNVIFNVFKDSDLKIYQRLLESQAA</sequence>
<dbReference type="PANTHER" id="PTHR11106">
    <property type="entry name" value="GANGLIOSIDE INDUCED DIFFERENTIATION ASSOCIATED PROTEIN 2-RELATED"/>
    <property type="match status" value="1"/>
</dbReference>
<evidence type="ECO:0000259" key="1">
    <source>
        <dbReference type="PROSITE" id="PS51154"/>
    </source>
</evidence>
<accession>A0A7W8CWA8</accession>
<dbReference type="AlphaFoldDB" id="A0A7W8CWA8"/>
<dbReference type="PROSITE" id="PS51154">
    <property type="entry name" value="MACRO"/>
    <property type="match status" value="1"/>
</dbReference>
<dbReference type="SMART" id="SM00506">
    <property type="entry name" value="A1pp"/>
    <property type="match status" value="1"/>
</dbReference>
<dbReference type="InterPro" id="IPR002589">
    <property type="entry name" value="Macro_dom"/>
</dbReference>
<comment type="caution">
    <text evidence="2">The sequence shown here is derived from an EMBL/GenBank/DDBJ whole genome shotgun (WGS) entry which is preliminary data.</text>
</comment>
<dbReference type="CDD" id="cd02908">
    <property type="entry name" value="Macro_OAADPr_deacetylase"/>
    <property type="match status" value="1"/>
</dbReference>
<gene>
    <name evidence="2" type="ORF">HNQ47_000147</name>
</gene>
<dbReference type="Proteomes" id="UP000539953">
    <property type="component" value="Unassembled WGS sequence"/>
</dbReference>
<dbReference type="NCBIfam" id="NF003163">
    <property type="entry name" value="PRK04143.1"/>
    <property type="match status" value="1"/>
</dbReference>
<evidence type="ECO:0000313" key="2">
    <source>
        <dbReference type="EMBL" id="MBB5182144.1"/>
    </source>
</evidence>
<reference evidence="2 3" key="1">
    <citation type="submission" date="2020-08" db="EMBL/GenBank/DDBJ databases">
        <title>Genomic Encyclopedia of Type Strains, Phase IV (KMG-IV): sequencing the most valuable type-strain genomes for metagenomic binning, comparative biology and taxonomic classification.</title>
        <authorList>
            <person name="Goeker M."/>
        </authorList>
    </citation>
    <scope>NUCLEOTIDE SEQUENCE [LARGE SCALE GENOMIC DNA]</scope>
    <source>
        <strain evidence="2 3">DSM 25799</strain>
    </source>
</reference>
<proteinExistence type="predicted"/>
<protein>
    <submittedName>
        <fullName evidence="2">O-acetyl-ADP-ribose deacetylase (Regulator of RNase III)</fullName>
    </submittedName>
</protein>
<feature type="domain" description="Macro" evidence="1">
    <location>
        <begin position="72"/>
        <end position="270"/>
    </location>
</feature>
<name>A0A7W8CWA8_9FIRM</name>
<organism evidence="2 3">
    <name type="scientific">Catenisphaera adipataccumulans</name>
    <dbReference type="NCBI Taxonomy" id="700500"/>
    <lineage>
        <taxon>Bacteria</taxon>
        <taxon>Bacillati</taxon>
        <taxon>Bacillota</taxon>
        <taxon>Erysipelotrichia</taxon>
        <taxon>Erysipelotrichales</taxon>
        <taxon>Erysipelotrichaceae</taxon>
        <taxon>Catenisphaera</taxon>
    </lineage>
</organism>
<dbReference type="InterPro" id="IPR043472">
    <property type="entry name" value="Macro_dom-like"/>
</dbReference>
<keyword evidence="3" id="KW-1185">Reference proteome</keyword>
<evidence type="ECO:0000313" key="3">
    <source>
        <dbReference type="Proteomes" id="UP000539953"/>
    </source>
</evidence>
<dbReference type="RefSeq" id="WP_183326599.1">
    <property type="nucleotide sequence ID" value="NZ_JACHHK010000001.1"/>
</dbReference>
<dbReference type="Pfam" id="PF01661">
    <property type="entry name" value="Macro"/>
    <property type="match status" value="1"/>
</dbReference>
<dbReference type="PANTHER" id="PTHR11106:SF27">
    <property type="entry name" value="MACRO DOMAIN-CONTAINING PROTEIN"/>
    <property type="match status" value="1"/>
</dbReference>
<dbReference type="SUPFAM" id="SSF52949">
    <property type="entry name" value="Macro domain-like"/>
    <property type="match status" value="1"/>
</dbReference>
<dbReference type="EMBL" id="JACHHK010000001">
    <property type="protein sequence ID" value="MBB5182144.1"/>
    <property type="molecule type" value="Genomic_DNA"/>
</dbReference>